<keyword evidence="3" id="KW-0433">Leucine-rich repeat</keyword>
<dbReference type="EMBL" id="ML996697">
    <property type="protein sequence ID" value="KAF2399529.1"/>
    <property type="molecule type" value="Genomic_DNA"/>
</dbReference>
<keyword evidence="4" id="KW-0677">Repeat</keyword>
<dbReference type="PANTHER" id="PTHR15454">
    <property type="entry name" value="NISCHARIN RELATED"/>
    <property type="match status" value="1"/>
</dbReference>
<dbReference type="InterPro" id="IPR032675">
    <property type="entry name" value="LRR_dom_sf"/>
</dbReference>
<keyword evidence="7" id="KW-1185">Reference proteome</keyword>
<feature type="compositionally biased region" description="Low complexity" evidence="5">
    <location>
        <begin position="326"/>
        <end position="341"/>
    </location>
</feature>
<evidence type="ECO:0000256" key="1">
    <source>
        <dbReference type="ARBA" id="ARBA00004496"/>
    </source>
</evidence>
<evidence type="ECO:0000313" key="6">
    <source>
        <dbReference type="EMBL" id="KAF2399529.1"/>
    </source>
</evidence>
<evidence type="ECO:0008006" key="8">
    <source>
        <dbReference type="Google" id="ProtNLM"/>
    </source>
</evidence>
<evidence type="ECO:0000313" key="7">
    <source>
        <dbReference type="Proteomes" id="UP000799640"/>
    </source>
</evidence>
<feature type="region of interest" description="Disordered" evidence="5">
    <location>
        <begin position="569"/>
        <end position="637"/>
    </location>
</feature>
<dbReference type="PANTHER" id="PTHR15454:SF69">
    <property type="entry name" value="SERINE_THREONINE-PROTEIN KINASE 11-INTERACTING PROTEIN"/>
    <property type="match status" value="1"/>
</dbReference>
<reference evidence="6" key="1">
    <citation type="journal article" date="2020" name="Stud. Mycol.">
        <title>101 Dothideomycetes genomes: a test case for predicting lifestyles and emergence of pathogens.</title>
        <authorList>
            <person name="Haridas S."/>
            <person name="Albert R."/>
            <person name="Binder M."/>
            <person name="Bloem J."/>
            <person name="Labutti K."/>
            <person name="Salamov A."/>
            <person name="Andreopoulos B."/>
            <person name="Baker S."/>
            <person name="Barry K."/>
            <person name="Bills G."/>
            <person name="Bluhm B."/>
            <person name="Cannon C."/>
            <person name="Castanera R."/>
            <person name="Culley D."/>
            <person name="Daum C."/>
            <person name="Ezra D."/>
            <person name="Gonzalez J."/>
            <person name="Henrissat B."/>
            <person name="Kuo A."/>
            <person name="Liang C."/>
            <person name="Lipzen A."/>
            <person name="Lutzoni F."/>
            <person name="Magnuson J."/>
            <person name="Mondo S."/>
            <person name="Nolan M."/>
            <person name="Ohm R."/>
            <person name="Pangilinan J."/>
            <person name="Park H.-J."/>
            <person name="Ramirez L."/>
            <person name="Alfaro M."/>
            <person name="Sun H."/>
            <person name="Tritt A."/>
            <person name="Yoshinaga Y."/>
            <person name="Zwiers L.-H."/>
            <person name="Turgeon B."/>
            <person name="Goodwin S."/>
            <person name="Spatafora J."/>
            <person name="Crous P."/>
            <person name="Grigoriev I."/>
        </authorList>
    </citation>
    <scope>NUCLEOTIDE SEQUENCE</scope>
    <source>
        <strain evidence="6">CBS 262.69</strain>
    </source>
</reference>
<feature type="region of interest" description="Disordered" evidence="5">
    <location>
        <begin position="273"/>
        <end position="376"/>
    </location>
</feature>
<name>A0A6G1HUM7_9PEZI</name>
<dbReference type="PROSITE" id="PS51450">
    <property type="entry name" value="LRR"/>
    <property type="match status" value="2"/>
</dbReference>
<evidence type="ECO:0000256" key="4">
    <source>
        <dbReference type="ARBA" id="ARBA00022737"/>
    </source>
</evidence>
<organism evidence="6 7">
    <name type="scientific">Trichodelitschia bisporula</name>
    <dbReference type="NCBI Taxonomy" id="703511"/>
    <lineage>
        <taxon>Eukaryota</taxon>
        <taxon>Fungi</taxon>
        <taxon>Dikarya</taxon>
        <taxon>Ascomycota</taxon>
        <taxon>Pezizomycotina</taxon>
        <taxon>Dothideomycetes</taxon>
        <taxon>Dothideomycetes incertae sedis</taxon>
        <taxon>Phaeotrichales</taxon>
        <taxon>Phaeotrichaceae</taxon>
        <taxon>Trichodelitschia</taxon>
    </lineage>
</organism>
<dbReference type="AlphaFoldDB" id="A0A6G1HUM7"/>
<feature type="compositionally biased region" description="Polar residues" evidence="5">
    <location>
        <begin position="589"/>
        <end position="610"/>
    </location>
</feature>
<dbReference type="Proteomes" id="UP000799640">
    <property type="component" value="Unassembled WGS sequence"/>
</dbReference>
<dbReference type="Pfam" id="PF13855">
    <property type="entry name" value="LRR_8"/>
    <property type="match status" value="1"/>
</dbReference>
<dbReference type="InterPro" id="IPR001611">
    <property type="entry name" value="Leu-rich_rpt"/>
</dbReference>
<accession>A0A6G1HUM7</accession>
<dbReference type="FunFam" id="3.80.10.10:FF:000273">
    <property type="entry name" value="Leucine Rich Repeat domain protein"/>
    <property type="match status" value="1"/>
</dbReference>
<sequence length="837" mass="91077">MDTEDGQTFIKTLAYFVRTHEKALANALQLQRQNSGASHVAGGAPTSPITPSSSASTLASALSMSFPRFPSRSVKPVKLTLTPHHLFYLLSRFSELGIAVGPMDIRLENLHTAAPSNYVSFLDLAQRKKLRNSDRDSIHSVSSIRSVMSTMSSLFAGFGLSKSSSKSEKQKAQTLEDLKYLYSAFTKVPCLRLAPDHQAPLISGYEEFPFDAAVPLFAFKNLSSLEICDVDFRQFCGWDRMADQLRSLSVKRANLDDPMDLLINIVLDDMEKRRRRSAKGPPTPVNPWPAPPSRHMDLTQSGSLVQHPASPERTAGSPGAIKGRPRSASPRPSASRTGSSHSHSEQSRCATPKAARRSSASSESLHQPTPRHSTSNLLSINTLPLSKWRFLVHLSLADNGLAMLSGAGFAPLASTLSSLDLSNNLFTEIPDSLATLTALRSLNMGNCMIESLHSLRRHPLPAITVLNLRGNRLPSLSGIERLPSLERVDLRENKLTDPTEIARLTGIPNIFDVFVNRNPFTKTHSNYRVAIFNLFRKTPGYTEDICIDGASPSYSERKALVDRVLEPSNAPFMKPLPKDPEIEEPQTPPTYTATTSRESLPSTPTDSATDNRSRRSGHQRRKSDYGVSNSQRRRKATKRRIVELAQADFNLERRQSEPVATHRSVATDHTPADLAIKFDPVPVPPKGVAAEDSTYGTSVEDTPERPPKPTDQPNIISAQIAPPPAQPALLPPLETPSPPLLRTGLRASSDSAAPVMQPQFGPESESYRQKIEALRTDLGSAWLSALSDEAWDAQQRGNTFSPSLPLGTGVGVAGVAASVPVVRAAGQGIVSGGRTLG</sequence>
<protein>
    <recommendedName>
        <fullName evidence="8">L domain-like protein</fullName>
    </recommendedName>
</protein>
<feature type="compositionally biased region" description="Polar residues" evidence="5">
    <location>
        <begin position="365"/>
        <end position="376"/>
    </location>
</feature>
<gene>
    <name evidence="6" type="ORF">EJ06DRAFT_478592</name>
</gene>
<dbReference type="Gene3D" id="3.80.10.10">
    <property type="entry name" value="Ribonuclease Inhibitor"/>
    <property type="match status" value="2"/>
</dbReference>
<evidence type="ECO:0000256" key="2">
    <source>
        <dbReference type="ARBA" id="ARBA00022490"/>
    </source>
</evidence>
<feature type="region of interest" description="Disordered" evidence="5">
    <location>
        <begin position="653"/>
        <end position="713"/>
    </location>
</feature>
<evidence type="ECO:0000256" key="3">
    <source>
        <dbReference type="ARBA" id="ARBA00022614"/>
    </source>
</evidence>
<dbReference type="GO" id="GO:0005737">
    <property type="term" value="C:cytoplasm"/>
    <property type="evidence" value="ECO:0007669"/>
    <property type="project" value="UniProtKB-SubCell"/>
</dbReference>
<dbReference type="SUPFAM" id="SSF52075">
    <property type="entry name" value="Outer arm dynein light chain 1"/>
    <property type="match status" value="1"/>
</dbReference>
<dbReference type="OrthoDB" id="676979at2759"/>
<evidence type="ECO:0000256" key="5">
    <source>
        <dbReference type="SAM" id="MobiDB-lite"/>
    </source>
</evidence>
<proteinExistence type="predicted"/>
<feature type="compositionally biased region" description="Pro residues" evidence="5">
    <location>
        <begin position="281"/>
        <end position="292"/>
    </location>
</feature>
<keyword evidence="2" id="KW-0963">Cytoplasm</keyword>
<comment type="subcellular location">
    <subcellularLocation>
        <location evidence="1">Cytoplasm</location>
    </subcellularLocation>
</comment>